<dbReference type="Proteomes" id="UP000233551">
    <property type="component" value="Unassembled WGS sequence"/>
</dbReference>
<sequence>MEGIGTELMLWVGKEIEVLFKNSDSSQLLMYHQNMFFLRYQFATSSAASLDREEEMLLNSEWSSGLERYRCCLFLESRERRAGRRPKPEDEPDSLVFMDSDVNAAV</sequence>
<evidence type="ECO:0000313" key="2">
    <source>
        <dbReference type="EMBL" id="PKI31496.1"/>
    </source>
</evidence>
<comment type="caution">
    <text evidence="2">The sequence shown here is derived from an EMBL/GenBank/DDBJ whole genome shotgun (WGS) entry which is preliminary data.</text>
</comment>
<keyword evidence="3" id="KW-1185">Reference proteome</keyword>
<dbReference type="EMBL" id="PGOL01008670">
    <property type="protein sequence ID" value="PKI31496.1"/>
    <property type="molecule type" value="Genomic_DNA"/>
</dbReference>
<gene>
    <name evidence="2" type="ORF">CRG98_048106</name>
</gene>
<reference evidence="2 3" key="1">
    <citation type="submission" date="2017-11" db="EMBL/GenBank/DDBJ databases">
        <title>De-novo sequencing of pomegranate (Punica granatum L.) genome.</title>
        <authorList>
            <person name="Akparov Z."/>
            <person name="Amiraslanov A."/>
            <person name="Hajiyeva S."/>
            <person name="Abbasov M."/>
            <person name="Kaur K."/>
            <person name="Hamwieh A."/>
            <person name="Solovyev V."/>
            <person name="Salamov A."/>
            <person name="Braich B."/>
            <person name="Kosarev P."/>
            <person name="Mahmoud A."/>
            <person name="Hajiyev E."/>
            <person name="Babayeva S."/>
            <person name="Izzatullayeva V."/>
            <person name="Mammadov A."/>
            <person name="Mammadov A."/>
            <person name="Sharifova S."/>
            <person name="Ojaghi J."/>
            <person name="Eynullazada K."/>
            <person name="Bayramov B."/>
            <person name="Abdulazimova A."/>
            <person name="Shahmuradov I."/>
        </authorList>
    </citation>
    <scope>NUCLEOTIDE SEQUENCE [LARGE SCALE GENOMIC DNA]</scope>
    <source>
        <strain evidence="3">cv. AG2017</strain>
        <tissue evidence="2">Leaf</tissue>
    </source>
</reference>
<evidence type="ECO:0000256" key="1">
    <source>
        <dbReference type="SAM" id="MobiDB-lite"/>
    </source>
</evidence>
<protein>
    <submittedName>
        <fullName evidence="2">Uncharacterized protein</fullName>
    </submittedName>
</protein>
<evidence type="ECO:0000313" key="3">
    <source>
        <dbReference type="Proteomes" id="UP000233551"/>
    </source>
</evidence>
<dbReference type="AlphaFoldDB" id="A0A2I0HJJ1"/>
<accession>A0A2I0HJJ1</accession>
<proteinExistence type="predicted"/>
<name>A0A2I0HJJ1_PUNGR</name>
<feature type="region of interest" description="Disordered" evidence="1">
    <location>
        <begin position="80"/>
        <end position="106"/>
    </location>
</feature>
<organism evidence="2 3">
    <name type="scientific">Punica granatum</name>
    <name type="common">Pomegranate</name>
    <dbReference type="NCBI Taxonomy" id="22663"/>
    <lineage>
        <taxon>Eukaryota</taxon>
        <taxon>Viridiplantae</taxon>
        <taxon>Streptophyta</taxon>
        <taxon>Embryophyta</taxon>
        <taxon>Tracheophyta</taxon>
        <taxon>Spermatophyta</taxon>
        <taxon>Magnoliopsida</taxon>
        <taxon>eudicotyledons</taxon>
        <taxon>Gunneridae</taxon>
        <taxon>Pentapetalae</taxon>
        <taxon>rosids</taxon>
        <taxon>malvids</taxon>
        <taxon>Myrtales</taxon>
        <taxon>Lythraceae</taxon>
        <taxon>Punica</taxon>
    </lineage>
</organism>